<keyword evidence="3" id="KW-1185">Reference proteome</keyword>
<name>A0AAD7Q587_QUISA</name>
<dbReference type="GO" id="GO:0007165">
    <property type="term" value="P:signal transduction"/>
    <property type="evidence" value="ECO:0007669"/>
    <property type="project" value="TreeGrafter"/>
</dbReference>
<dbReference type="AlphaFoldDB" id="A0AAD7Q587"/>
<dbReference type="InterPro" id="IPR052751">
    <property type="entry name" value="Plant_MAPKKK"/>
</dbReference>
<dbReference type="PROSITE" id="PS00108">
    <property type="entry name" value="PROTEIN_KINASE_ST"/>
    <property type="match status" value="1"/>
</dbReference>
<dbReference type="PROSITE" id="PS50011">
    <property type="entry name" value="PROTEIN_KINASE_DOM"/>
    <property type="match status" value="1"/>
</dbReference>
<sequence length="177" mass="20043">MIKHHPNFEEIDVQNYTRMILKGLQCIHAKGYVHCDLKPSNVLVFPSKDGCPCRLKITDFGLSKEPGETVGEQYKFHATPRYMSPESLVIGQIGVALDIWSLGCIVVEMVTKKTMWGDHKDDYLGELMCQLVAGNDDVLLPESLSEEGKDFLNKCFEIDPRKRWTASMLLNHPFIAS</sequence>
<dbReference type="InterPro" id="IPR008271">
    <property type="entry name" value="Ser/Thr_kinase_AS"/>
</dbReference>
<dbReference type="InterPro" id="IPR000719">
    <property type="entry name" value="Prot_kinase_dom"/>
</dbReference>
<dbReference type="GO" id="GO:0005524">
    <property type="term" value="F:ATP binding"/>
    <property type="evidence" value="ECO:0007669"/>
    <property type="project" value="InterPro"/>
</dbReference>
<dbReference type="Pfam" id="PF00069">
    <property type="entry name" value="Pkinase"/>
    <property type="match status" value="1"/>
</dbReference>
<dbReference type="EMBL" id="JARAOO010000003">
    <property type="protein sequence ID" value="KAJ7975116.1"/>
    <property type="molecule type" value="Genomic_DNA"/>
</dbReference>
<dbReference type="PANTHER" id="PTHR48011">
    <property type="entry name" value="CCR4-NOT TRANSCRIPTIONAL COMPLEX SUBUNIT CAF120-RELATED"/>
    <property type="match status" value="1"/>
</dbReference>
<accession>A0AAD7Q587</accession>
<evidence type="ECO:0000313" key="2">
    <source>
        <dbReference type="EMBL" id="KAJ7975116.1"/>
    </source>
</evidence>
<protein>
    <submittedName>
        <fullName evidence="2">Protein kinase-like protein</fullName>
    </submittedName>
</protein>
<dbReference type="Gene3D" id="1.10.510.10">
    <property type="entry name" value="Transferase(Phosphotransferase) domain 1"/>
    <property type="match status" value="1"/>
</dbReference>
<evidence type="ECO:0000259" key="1">
    <source>
        <dbReference type="PROSITE" id="PS50011"/>
    </source>
</evidence>
<dbReference type="Proteomes" id="UP001163823">
    <property type="component" value="Chromosome 3"/>
</dbReference>
<proteinExistence type="predicted"/>
<dbReference type="SMART" id="SM00220">
    <property type="entry name" value="S_TKc"/>
    <property type="match status" value="1"/>
</dbReference>
<dbReference type="PANTHER" id="PTHR48011:SF51">
    <property type="entry name" value="PROTEIN KINASE SUPERFAMILY PROTEIN"/>
    <property type="match status" value="1"/>
</dbReference>
<reference evidence="2" key="1">
    <citation type="journal article" date="2023" name="Science">
        <title>Elucidation of the pathway for biosynthesis of saponin adjuvants from the soapbark tree.</title>
        <authorList>
            <person name="Reed J."/>
            <person name="Orme A."/>
            <person name="El-Demerdash A."/>
            <person name="Owen C."/>
            <person name="Martin L.B.B."/>
            <person name="Misra R.C."/>
            <person name="Kikuchi S."/>
            <person name="Rejzek M."/>
            <person name="Martin A.C."/>
            <person name="Harkess A."/>
            <person name="Leebens-Mack J."/>
            <person name="Louveau T."/>
            <person name="Stephenson M.J."/>
            <person name="Osbourn A."/>
        </authorList>
    </citation>
    <scope>NUCLEOTIDE SEQUENCE</scope>
    <source>
        <strain evidence="2">S10</strain>
    </source>
</reference>
<keyword evidence="2" id="KW-0418">Kinase</keyword>
<evidence type="ECO:0000313" key="3">
    <source>
        <dbReference type="Proteomes" id="UP001163823"/>
    </source>
</evidence>
<organism evidence="2 3">
    <name type="scientific">Quillaja saponaria</name>
    <name type="common">Soap bark tree</name>
    <dbReference type="NCBI Taxonomy" id="32244"/>
    <lineage>
        <taxon>Eukaryota</taxon>
        <taxon>Viridiplantae</taxon>
        <taxon>Streptophyta</taxon>
        <taxon>Embryophyta</taxon>
        <taxon>Tracheophyta</taxon>
        <taxon>Spermatophyta</taxon>
        <taxon>Magnoliopsida</taxon>
        <taxon>eudicotyledons</taxon>
        <taxon>Gunneridae</taxon>
        <taxon>Pentapetalae</taxon>
        <taxon>rosids</taxon>
        <taxon>fabids</taxon>
        <taxon>Fabales</taxon>
        <taxon>Quillajaceae</taxon>
        <taxon>Quillaja</taxon>
    </lineage>
</organism>
<dbReference type="SUPFAM" id="SSF56112">
    <property type="entry name" value="Protein kinase-like (PK-like)"/>
    <property type="match status" value="1"/>
</dbReference>
<feature type="domain" description="Protein kinase" evidence="1">
    <location>
        <begin position="1"/>
        <end position="175"/>
    </location>
</feature>
<dbReference type="InterPro" id="IPR011009">
    <property type="entry name" value="Kinase-like_dom_sf"/>
</dbReference>
<dbReference type="KEGG" id="qsa:O6P43_005082"/>
<comment type="caution">
    <text evidence="2">The sequence shown here is derived from an EMBL/GenBank/DDBJ whole genome shotgun (WGS) entry which is preliminary data.</text>
</comment>
<gene>
    <name evidence="2" type="ORF">O6P43_005082</name>
</gene>
<keyword evidence="2" id="KW-0808">Transferase</keyword>
<dbReference type="GO" id="GO:0004672">
    <property type="term" value="F:protein kinase activity"/>
    <property type="evidence" value="ECO:0007669"/>
    <property type="project" value="InterPro"/>
</dbReference>